<dbReference type="EMBL" id="BGPR01010377">
    <property type="protein sequence ID" value="GBN45879.1"/>
    <property type="molecule type" value="Genomic_DNA"/>
</dbReference>
<dbReference type="Proteomes" id="UP000499080">
    <property type="component" value="Unassembled WGS sequence"/>
</dbReference>
<gene>
    <name evidence="1" type="ORF">AVEN_136659_1</name>
    <name evidence="2" type="ORF">AVEN_3466_1</name>
</gene>
<name>A0A4Y2P4F7_ARAVE</name>
<protein>
    <submittedName>
        <fullName evidence="2">Uncharacterized protein</fullName>
    </submittedName>
</protein>
<reference evidence="2 3" key="1">
    <citation type="journal article" date="2019" name="Sci. Rep.">
        <title>Orb-weaving spider Araneus ventricosus genome elucidates the spidroin gene catalogue.</title>
        <authorList>
            <person name="Kono N."/>
            <person name="Nakamura H."/>
            <person name="Ohtoshi R."/>
            <person name="Moran D.A.P."/>
            <person name="Shinohara A."/>
            <person name="Yoshida Y."/>
            <person name="Fujiwara M."/>
            <person name="Mori M."/>
            <person name="Tomita M."/>
            <person name="Arakawa K."/>
        </authorList>
    </citation>
    <scope>NUCLEOTIDE SEQUENCE [LARGE SCALE GENOMIC DNA]</scope>
</reference>
<keyword evidence="3" id="KW-1185">Reference proteome</keyword>
<evidence type="ECO:0000313" key="2">
    <source>
        <dbReference type="EMBL" id="GBN45879.1"/>
    </source>
</evidence>
<organism evidence="2 3">
    <name type="scientific">Araneus ventricosus</name>
    <name type="common">Orbweaver spider</name>
    <name type="synonym">Epeira ventricosa</name>
    <dbReference type="NCBI Taxonomy" id="182803"/>
    <lineage>
        <taxon>Eukaryota</taxon>
        <taxon>Metazoa</taxon>
        <taxon>Ecdysozoa</taxon>
        <taxon>Arthropoda</taxon>
        <taxon>Chelicerata</taxon>
        <taxon>Arachnida</taxon>
        <taxon>Araneae</taxon>
        <taxon>Araneomorphae</taxon>
        <taxon>Entelegynae</taxon>
        <taxon>Araneoidea</taxon>
        <taxon>Araneidae</taxon>
        <taxon>Araneus</taxon>
    </lineage>
</organism>
<sequence>MVLMRAVWLKRPPADVILKFKGGGHGSMISSSSDHGLKVQDSYQNRPIVALKRGISRTKSRQKLSIKTSSEVAKIMCLRIFNVCKEKQLQK</sequence>
<comment type="caution">
    <text evidence="2">The sequence shown here is derived from an EMBL/GenBank/DDBJ whole genome shotgun (WGS) entry which is preliminary data.</text>
</comment>
<evidence type="ECO:0000313" key="3">
    <source>
        <dbReference type="Proteomes" id="UP000499080"/>
    </source>
</evidence>
<dbReference type="EMBL" id="BGPR01010375">
    <property type="protein sequence ID" value="GBN45871.1"/>
    <property type="molecule type" value="Genomic_DNA"/>
</dbReference>
<dbReference type="AlphaFoldDB" id="A0A4Y2P4F7"/>
<proteinExistence type="predicted"/>
<accession>A0A4Y2P4F7</accession>
<evidence type="ECO:0000313" key="1">
    <source>
        <dbReference type="EMBL" id="GBN45871.1"/>
    </source>
</evidence>